<keyword evidence="10" id="KW-0282">Flagellum</keyword>
<dbReference type="InterPro" id="IPR019776">
    <property type="entry name" value="Flagellar_basal_body_rod_CS"/>
</dbReference>
<keyword evidence="11" id="KW-1185">Reference proteome</keyword>
<dbReference type="PANTHER" id="PTHR30435:SF1">
    <property type="entry name" value="FLAGELLAR HOOK PROTEIN FLGE"/>
    <property type="match status" value="1"/>
</dbReference>
<evidence type="ECO:0000259" key="7">
    <source>
        <dbReference type="Pfam" id="PF06429"/>
    </source>
</evidence>
<dbReference type="SUPFAM" id="SSF117143">
    <property type="entry name" value="Flagellar hook protein flgE"/>
    <property type="match status" value="1"/>
</dbReference>
<evidence type="ECO:0000256" key="1">
    <source>
        <dbReference type="ARBA" id="ARBA00004117"/>
    </source>
</evidence>
<dbReference type="InterPro" id="IPR037058">
    <property type="entry name" value="Falgellar_hook_FlgE_sf"/>
</dbReference>
<evidence type="ECO:0000259" key="8">
    <source>
        <dbReference type="Pfam" id="PF07559"/>
    </source>
</evidence>
<feature type="domain" description="Flagellar basal body rod protein N-terminal" evidence="6">
    <location>
        <begin position="3"/>
        <end position="33"/>
    </location>
</feature>
<evidence type="ECO:0000259" key="9">
    <source>
        <dbReference type="Pfam" id="PF22692"/>
    </source>
</evidence>
<dbReference type="PANTHER" id="PTHR30435">
    <property type="entry name" value="FLAGELLAR PROTEIN"/>
    <property type="match status" value="1"/>
</dbReference>
<keyword evidence="10" id="KW-0966">Cell projection</keyword>
<evidence type="ECO:0000313" key="10">
    <source>
        <dbReference type="EMBL" id="TQV75305.1"/>
    </source>
</evidence>
<evidence type="ECO:0000256" key="4">
    <source>
        <dbReference type="ARBA" id="ARBA00023143"/>
    </source>
</evidence>
<evidence type="ECO:0000259" key="6">
    <source>
        <dbReference type="Pfam" id="PF00460"/>
    </source>
</evidence>
<dbReference type="OrthoDB" id="8578401at2"/>
<sequence length="429" mass="44734">MSFNTALSGLNAAQADLNVTANNIANVSTTGFKESRAEFADIFSTSSFGASGTAIGNGVLLANVAQQFNQGNLEFTANTLDLAVSGEGFFILSPSDTNTNAIFTRNGEFGVDSNGFVVNNAGARLQVFPVNADGTVTATSLSSTIPLQLPQTQGVPTVTSAVDIGVNLPANGSILNPLAFDPLQASTFNASTSLTVFDSLGESHVVTAYYVKVADNQWATYYNTTDDVGATLPIDITGGIAGAGGQLYHLTDFDNSGGFQSNTPDPIITTAIDFGNGSDPTQTINFNYANNGTTQFSSPFTVNVLNQNGFPIGRLTGVEISETGVVRANFSNGQTNAIGKIALSRFQNAQGLSQIGNNSWEDSVESGTPLVGEALTSSFGQIRSGALEVSNVDLTAQLVNLISAQRNFQANAKTIETNNTITQAIINIR</sequence>
<feature type="domain" description="Flagellar hook protein FlgE/F/G-like D1" evidence="9">
    <location>
        <begin position="83"/>
        <end position="142"/>
    </location>
</feature>
<dbReference type="Pfam" id="PF06429">
    <property type="entry name" value="Flg_bbr_C"/>
    <property type="match status" value="1"/>
</dbReference>
<evidence type="ECO:0000313" key="11">
    <source>
        <dbReference type="Proteomes" id="UP000317839"/>
    </source>
</evidence>
<keyword evidence="10" id="KW-0969">Cilium</keyword>
<comment type="subcellular location">
    <subcellularLocation>
        <location evidence="1 5">Bacterial flagellum basal body</location>
    </subcellularLocation>
</comment>
<dbReference type="Gene3D" id="2.60.98.20">
    <property type="entry name" value="Flagellar hook protein FlgE"/>
    <property type="match status" value="1"/>
</dbReference>
<reference evidence="10 11" key="1">
    <citation type="submission" date="2019-06" db="EMBL/GenBank/DDBJ databases">
        <title>Draft genome of Aliikangiella marina GYP-15.</title>
        <authorList>
            <person name="Wang G."/>
        </authorList>
    </citation>
    <scope>NUCLEOTIDE SEQUENCE [LARGE SCALE GENOMIC DNA]</scope>
    <source>
        <strain evidence="10 11">GYP-15</strain>
    </source>
</reference>
<dbReference type="GO" id="GO:0009424">
    <property type="term" value="C:bacterial-type flagellum hook"/>
    <property type="evidence" value="ECO:0007669"/>
    <property type="project" value="TreeGrafter"/>
</dbReference>
<dbReference type="Pfam" id="PF00460">
    <property type="entry name" value="Flg_bb_rod"/>
    <property type="match status" value="1"/>
</dbReference>
<dbReference type="AlphaFoldDB" id="A0A545TDL5"/>
<dbReference type="InterPro" id="IPR001444">
    <property type="entry name" value="Flag_bb_rod_N"/>
</dbReference>
<dbReference type="GO" id="GO:0009425">
    <property type="term" value="C:bacterial-type flagellum basal body"/>
    <property type="evidence" value="ECO:0007669"/>
    <property type="project" value="UniProtKB-SubCell"/>
</dbReference>
<dbReference type="GO" id="GO:0005829">
    <property type="term" value="C:cytosol"/>
    <property type="evidence" value="ECO:0007669"/>
    <property type="project" value="TreeGrafter"/>
</dbReference>
<feature type="domain" description="Flagellar basal-body/hook protein C-terminal" evidence="7">
    <location>
        <begin position="383"/>
        <end position="428"/>
    </location>
</feature>
<comment type="function">
    <text evidence="5">A flexible structure which links the flagellar filament to the drive apparatus in the basal body.</text>
</comment>
<dbReference type="InterPro" id="IPR011491">
    <property type="entry name" value="FlgE_D2"/>
</dbReference>
<evidence type="ECO:0000256" key="3">
    <source>
        <dbReference type="ARBA" id="ARBA00019015"/>
    </source>
</evidence>
<evidence type="ECO:0000256" key="2">
    <source>
        <dbReference type="ARBA" id="ARBA00009677"/>
    </source>
</evidence>
<name>A0A545TDL5_9GAMM</name>
<protein>
    <recommendedName>
        <fullName evidence="3 5">Flagellar hook protein FlgE</fullName>
    </recommendedName>
</protein>
<dbReference type="InterPro" id="IPR010930">
    <property type="entry name" value="Flg_bb/hook_C_dom"/>
</dbReference>
<dbReference type="Proteomes" id="UP000317839">
    <property type="component" value="Unassembled WGS sequence"/>
</dbReference>
<accession>A0A545TDL5</accession>
<dbReference type="RefSeq" id="WP_142941921.1">
    <property type="nucleotide sequence ID" value="NZ_VIKR01000002.1"/>
</dbReference>
<dbReference type="Pfam" id="PF22692">
    <property type="entry name" value="LlgE_F_G_D1"/>
    <property type="match status" value="1"/>
</dbReference>
<dbReference type="InterPro" id="IPR053967">
    <property type="entry name" value="LlgE_F_G-like_D1"/>
</dbReference>
<dbReference type="InterPro" id="IPR037925">
    <property type="entry name" value="FlgE/F/G-like"/>
</dbReference>
<dbReference type="InterPro" id="IPR020013">
    <property type="entry name" value="Flagellar_FlgE/F/G"/>
</dbReference>
<evidence type="ECO:0000256" key="5">
    <source>
        <dbReference type="RuleBase" id="RU362116"/>
    </source>
</evidence>
<proteinExistence type="inferred from homology"/>
<dbReference type="PROSITE" id="PS00588">
    <property type="entry name" value="FLAGELLA_BB_ROD"/>
    <property type="match status" value="1"/>
</dbReference>
<dbReference type="NCBIfam" id="TIGR03506">
    <property type="entry name" value="FlgEFG_subfam"/>
    <property type="match status" value="1"/>
</dbReference>
<dbReference type="NCBIfam" id="NF004240">
    <property type="entry name" value="PRK05682.1-4"/>
    <property type="match status" value="1"/>
</dbReference>
<organism evidence="10 11">
    <name type="scientific">Aliikangiella marina</name>
    <dbReference type="NCBI Taxonomy" id="1712262"/>
    <lineage>
        <taxon>Bacteria</taxon>
        <taxon>Pseudomonadati</taxon>
        <taxon>Pseudomonadota</taxon>
        <taxon>Gammaproteobacteria</taxon>
        <taxon>Oceanospirillales</taxon>
        <taxon>Pleioneaceae</taxon>
        <taxon>Aliikangiella</taxon>
    </lineage>
</organism>
<dbReference type="Pfam" id="PF07559">
    <property type="entry name" value="FlgE_D2"/>
    <property type="match status" value="1"/>
</dbReference>
<keyword evidence="4 5" id="KW-0975">Bacterial flagellum</keyword>
<dbReference type="EMBL" id="VIKR01000002">
    <property type="protein sequence ID" value="TQV75305.1"/>
    <property type="molecule type" value="Genomic_DNA"/>
</dbReference>
<comment type="caution">
    <text evidence="10">The sequence shown here is derived from an EMBL/GenBank/DDBJ whole genome shotgun (WGS) entry which is preliminary data.</text>
</comment>
<dbReference type="GO" id="GO:0071978">
    <property type="term" value="P:bacterial-type flagellum-dependent swarming motility"/>
    <property type="evidence" value="ECO:0007669"/>
    <property type="project" value="TreeGrafter"/>
</dbReference>
<gene>
    <name evidence="10" type="primary">flgE</name>
    <name evidence="10" type="ORF">FLL45_10250</name>
</gene>
<feature type="domain" description="Flagellar hook protein FlgE D2" evidence="8">
    <location>
        <begin position="167"/>
        <end position="310"/>
    </location>
</feature>
<comment type="similarity">
    <text evidence="2 5">Belongs to the flagella basal body rod proteins family.</text>
</comment>
<dbReference type="NCBIfam" id="NF004238">
    <property type="entry name" value="PRK05682.1-1"/>
    <property type="match status" value="1"/>
</dbReference>